<dbReference type="Proteomes" id="UP001163603">
    <property type="component" value="Chromosome 4"/>
</dbReference>
<sequence>MTIVMMKWPFASYYMLEVKHNIGSCMQVYELEVEGVIPDEIWSLNFLTNLNVERNLLSGPLSPSVSNLTAIKYLNIGNYILEDVGTNNFSGRVPPELGNLKKLKKFSGVSGEIPSSFANLQNLVQLWASNIEFTGRIPNFIGNWSNLETLRFQGNSFEGPIPSSFSKLTKLTELRISDLAFLTNMKKLTYLELRNNRISDSIPSNIGDYQGLVHLDLSFNNLRGQIPGSLFSLTSLTHLFLGNNKLNGTLPAEKSQHLLNIDVSYNNLVGRLPSWISHENLQLNLVANNFNLDSSNSSALPHGLNCLQRNFPCNRGSPIYSSYAVKCGGQELTSYNSIVYESDDENLGPATYYVTADRWRVSNIGYFTGSENPRYKSSYTSEVTNTQDSELFQTARISVSSLRYYGLGLENGNYTVTLQFAEIDDFDTTGWKSLARHVFDIYVQDFDIISVVPRRAFQREYKAQVSENYLEIHLFCTGKRTRCIPDQGTYGPSIWAISATQAWHLYENNRHLELVDSKLSKFSEEEVKCLIALLCTQTLPSSRPPMPRVVAMLCGDIEVSTVTSKPVYLTAWTFDDVATSVSDAWTTEECDDISHYISSTSSSTVDKNSINK</sequence>
<comment type="caution">
    <text evidence="1">The sequence shown here is derived from an EMBL/GenBank/DDBJ whole genome shotgun (WGS) entry which is preliminary data.</text>
</comment>
<protein>
    <submittedName>
        <fullName evidence="1">Uncharacterized protein</fullName>
    </submittedName>
</protein>
<name>A0ACC0YTL7_9ROSI</name>
<accession>A0ACC0YTL7</accession>
<keyword evidence="2" id="KW-1185">Reference proteome</keyword>
<evidence type="ECO:0000313" key="1">
    <source>
        <dbReference type="EMBL" id="KAJ0042009.1"/>
    </source>
</evidence>
<gene>
    <name evidence="1" type="ORF">Pint_17746</name>
</gene>
<proteinExistence type="predicted"/>
<reference evidence="2" key="1">
    <citation type="journal article" date="2023" name="G3 (Bethesda)">
        <title>Genome assembly and association tests identify interacting loci associated with vigor, precocity, and sex in interspecific pistachio rootstocks.</title>
        <authorList>
            <person name="Palmer W."/>
            <person name="Jacygrad E."/>
            <person name="Sagayaradj S."/>
            <person name="Cavanaugh K."/>
            <person name="Han R."/>
            <person name="Bertier L."/>
            <person name="Beede B."/>
            <person name="Kafkas S."/>
            <person name="Golino D."/>
            <person name="Preece J."/>
            <person name="Michelmore R."/>
        </authorList>
    </citation>
    <scope>NUCLEOTIDE SEQUENCE [LARGE SCALE GENOMIC DNA]</scope>
</reference>
<evidence type="ECO:0000313" key="2">
    <source>
        <dbReference type="Proteomes" id="UP001163603"/>
    </source>
</evidence>
<dbReference type="EMBL" id="CM047739">
    <property type="protein sequence ID" value="KAJ0042009.1"/>
    <property type="molecule type" value="Genomic_DNA"/>
</dbReference>
<organism evidence="1 2">
    <name type="scientific">Pistacia integerrima</name>
    <dbReference type="NCBI Taxonomy" id="434235"/>
    <lineage>
        <taxon>Eukaryota</taxon>
        <taxon>Viridiplantae</taxon>
        <taxon>Streptophyta</taxon>
        <taxon>Embryophyta</taxon>
        <taxon>Tracheophyta</taxon>
        <taxon>Spermatophyta</taxon>
        <taxon>Magnoliopsida</taxon>
        <taxon>eudicotyledons</taxon>
        <taxon>Gunneridae</taxon>
        <taxon>Pentapetalae</taxon>
        <taxon>rosids</taxon>
        <taxon>malvids</taxon>
        <taxon>Sapindales</taxon>
        <taxon>Anacardiaceae</taxon>
        <taxon>Pistacia</taxon>
    </lineage>
</organism>